<proteinExistence type="predicted"/>
<dbReference type="EMBL" id="RJUL01000010">
    <property type="protein sequence ID" value="ROQ22508.1"/>
    <property type="molecule type" value="Genomic_DNA"/>
</dbReference>
<dbReference type="Proteomes" id="UP000268033">
    <property type="component" value="Unassembled WGS sequence"/>
</dbReference>
<dbReference type="GO" id="GO:0009247">
    <property type="term" value="P:glycolipid biosynthetic process"/>
    <property type="evidence" value="ECO:0007669"/>
    <property type="project" value="UniProtKB-ARBA"/>
</dbReference>
<dbReference type="GO" id="GO:0016746">
    <property type="term" value="F:acyltransferase activity"/>
    <property type="evidence" value="ECO:0007669"/>
    <property type="project" value="UniProtKB-KW"/>
</dbReference>
<keyword evidence="6" id="KW-0012">Acyltransferase</keyword>
<keyword evidence="5 7" id="KW-0472">Membrane</keyword>
<keyword evidence="9" id="KW-1185">Reference proteome</keyword>
<protein>
    <submittedName>
        <fullName evidence="8">Lauroyl-KDO2-lipid IV(A) myristoyltransferase</fullName>
    </submittedName>
</protein>
<evidence type="ECO:0000256" key="7">
    <source>
        <dbReference type="SAM" id="Phobius"/>
    </source>
</evidence>
<gene>
    <name evidence="8" type="ORF">EDC28_110153</name>
</gene>
<organism evidence="8 9">
    <name type="scientific">Gallaecimonas pentaromativorans</name>
    <dbReference type="NCBI Taxonomy" id="584787"/>
    <lineage>
        <taxon>Bacteria</taxon>
        <taxon>Pseudomonadati</taxon>
        <taxon>Pseudomonadota</taxon>
        <taxon>Gammaproteobacteria</taxon>
        <taxon>Enterobacterales</taxon>
        <taxon>Gallaecimonadaceae</taxon>
        <taxon>Gallaecimonas</taxon>
    </lineage>
</organism>
<sequence>MFDQGPYHSSFHLRLLRPRYWGHWLIVLAMLFMAFIPLLVRDRLADVIASWMVNRDFLKKRRLVIRCNLERCFPDLSDSLYEQMARENVRAFCQTVLSLGELMWRSKKAQQRRIRIEDDGRLAKLKANGKPLLFLTPHTFGLDWAARALILAGFPMSNIFKPTGKPVFDYLMFKYRTSQGGVQFSRGEGMRTLVQSIRSGYCCLYVADQDHGMASSVFAPFFGTPKCTLPIMGRLAQAARAQVVPVIVGYDPHTHQFVLHVDEPLETLETDDLASATQMNRAYEKLISRFPADFMWSLKIFRNLDGTRPYPSPNSEWRINTG</sequence>
<keyword evidence="7" id="KW-0812">Transmembrane</keyword>
<dbReference type="InterPro" id="IPR004960">
    <property type="entry name" value="LipA_acyltrans"/>
</dbReference>
<dbReference type="Pfam" id="PF03279">
    <property type="entry name" value="Lip_A_acyltrans"/>
    <property type="match status" value="1"/>
</dbReference>
<comment type="subcellular location">
    <subcellularLocation>
        <location evidence="1">Cell inner membrane</location>
    </subcellularLocation>
</comment>
<keyword evidence="7" id="KW-1133">Transmembrane helix</keyword>
<evidence type="ECO:0000256" key="3">
    <source>
        <dbReference type="ARBA" id="ARBA00022519"/>
    </source>
</evidence>
<reference evidence="8 9" key="1">
    <citation type="submission" date="2018-11" db="EMBL/GenBank/DDBJ databases">
        <title>Genomic Encyclopedia of Type Strains, Phase IV (KMG-IV): sequencing the most valuable type-strain genomes for metagenomic binning, comparative biology and taxonomic classification.</title>
        <authorList>
            <person name="Goeker M."/>
        </authorList>
    </citation>
    <scope>NUCLEOTIDE SEQUENCE [LARGE SCALE GENOMIC DNA]</scope>
    <source>
        <strain evidence="8 9">DSM 21945</strain>
    </source>
</reference>
<accession>A0A3N1P4D9</accession>
<dbReference type="PIRSF" id="PIRSF026649">
    <property type="entry name" value="MsbB"/>
    <property type="match status" value="1"/>
</dbReference>
<evidence type="ECO:0000313" key="8">
    <source>
        <dbReference type="EMBL" id="ROQ22508.1"/>
    </source>
</evidence>
<dbReference type="CDD" id="cd07984">
    <property type="entry name" value="LPLAT_LABLAT-like"/>
    <property type="match status" value="1"/>
</dbReference>
<evidence type="ECO:0000313" key="9">
    <source>
        <dbReference type="Proteomes" id="UP000268033"/>
    </source>
</evidence>
<evidence type="ECO:0000256" key="2">
    <source>
        <dbReference type="ARBA" id="ARBA00022475"/>
    </source>
</evidence>
<keyword evidence="2" id="KW-1003">Cell membrane</keyword>
<name>A0A3N1P4D9_9GAMM</name>
<dbReference type="PANTHER" id="PTHR30606:SF4">
    <property type="entry name" value="LIPID A BIOSYNTHESIS MYRISTOYLTRANSFERASE"/>
    <property type="match status" value="1"/>
</dbReference>
<dbReference type="STRING" id="584787.GCA_001247655_02241"/>
<keyword evidence="4 8" id="KW-0808">Transferase</keyword>
<dbReference type="AlphaFoldDB" id="A0A3N1P4D9"/>
<dbReference type="GO" id="GO:0005886">
    <property type="term" value="C:plasma membrane"/>
    <property type="evidence" value="ECO:0007669"/>
    <property type="project" value="UniProtKB-SubCell"/>
</dbReference>
<evidence type="ECO:0000256" key="5">
    <source>
        <dbReference type="ARBA" id="ARBA00023136"/>
    </source>
</evidence>
<comment type="caution">
    <text evidence="8">The sequence shown here is derived from an EMBL/GenBank/DDBJ whole genome shotgun (WGS) entry which is preliminary data.</text>
</comment>
<keyword evidence="3" id="KW-0997">Cell inner membrane</keyword>
<feature type="transmembrane region" description="Helical" evidence="7">
    <location>
        <begin position="20"/>
        <end position="40"/>
    </location>
</feature>
<evidence type="ECO:0000256" key="4">
    <source>
        <dbReference type="ARBA" id="ARBA00022679"/>
    </source>
</evidence>
<dbReference type="RefSeq" id="WP_123422408.1">
    <property type="nucleotide sequence ID" value="NZ_RJUL01000010.1"/>
</dbReference>
<dbReference type="PANTHER" id="PTHR30606">
    <property type="entry name" value="LIPID A BIOSYNTHESIS LAUROYL ACYLTRANSFERASE"/>
    <property type="match status" value="1"/>
</dbReference>
<evidence type="ECO:0000256" key="1">
    <source>
        <dbReference type="ARBA" id="ARBA00004533"/>
    </source>
</evidence>
<evidence type="ECO:0000256" key="6">
    <source>
        <dbReference type="ARBA" id="ARBA00023315"/>
    </source>
</evidence>